<dbReference type="PANTHER" id="PTHR14190">
    <property type="entry name" value="SUPPRESSOR OF ACTIN MUTATIONS 2/VACUOLAR PROTEIN SORTING 52"/>
    <property type="match status" value="1"/>
</dbReference>
<dbReference type="GO" id="GO:0005829">
    <property type="term" value="C:cytosol"/>
    <property type="evidence" value="ECO:0007669"/>
    <property type="project" value="GOC"/>
</dbReference>
<evidence type="ECO:0000256" key="4">
    <source>
        <dbReference type="ARBA" id="ARBA00022927"/>
    </source>
</evidence>
<keyword evidence="3" id="KW-0813">Transport</keyword>
<dbReference type="InterPro" id="IPR007258">
    <property type="entry name" value="Vps52"/>
</dbReference>
<comment type="similarity">
    <text evidence="2">Belongs to the VPS52 family.</text>
</comment>
<accession>M2ND24</accession>
<protein>
    <recommendedName>
        <fullName evidence="12">Vps52-domain-containing protein</fullName>
    </recommendedName>
</protein>
<keyword evidence="11" id="KW-1185">Reference proteome</keyword>
<dbReference type="GO" id="GO:0006896">
    <property type="term" value="P:Golgi to vacuole transport"/>
    <property type="evidence" value="ECO:0007669"/>
    <property type="project" value="TreeGrafter"/>
</dbReference>
<evidence type="ECO:0000256" key="7">
    <source>
        <dbReference type="SAM" id="MobiDB-lite"/>
    </source>
</evidence>
<feature type="domain" description="Vps52 C-terminal" evidence="9">
    <location>
        <begin position="351"/>
        <end position="666"/>
    </location>
</feature>
<sequence>MWLDRFSGQPNQSPATAASLNRTSSPAPRRAVQLGPSTLPRRPGLNPRSSSLSIASFGGSLESLPAAARLSNGSSLKQELTNPPNIDVVDPLDVLHGILGAVDSDAAQTDSAALDDDPIRPRVLTEDVDFGGRSLQEFANSTLARTNAESYPPAAESPLVEDFERQRDKFEELHKSILACDEVLKSVETYLTSFQADLAAVSSEIEHLQDRSTQLNNKLNNRKAVEKVLAPEVEAFAVSPVIVRKITEGTVDEAWVKALEEFEKRSKLLEAKVKEGRDIKAVQDIRPFINDVSTKAVERIRDYVVAQIKALRSPNINAQVIQQMLRYRNVFGFLSSRQPQLAEEMAQAYINTMRWYYTTHFSRYKTALDKLNIYAIDQTCTIAADPAAKRAAKAEMSFDPFSIGRRGDLLRATTHEGALPSFAAEDDKSIRPLEIPFRAFNLALIDNATAEYGFLTEFFTQHSFQTTNRKFTDVFAPTFQMGQELTKRLIESTLDGLGVLLCVRLTQHFAFELQRRKVPAMEGYVNATNMLLWPRFQQIIDAHCDSIRKLTASLPGKPAGSALNLTSSPSSAQTTAPHPLTQRFANLVHGILCLSSEAGDDEPVSHSLRRLGAEFEVFLVKMSKGIAAEARKRERFLYNNYSLVCTIVAETEGKLAEEVRGHFEGLRDG</sequence>
<feature type="region of interest" description="Disordered" evidence="7">
    <location>
        <begin position="1"/>
        <end position="51"/>
    </location>
</feature>
<feature type="coiled-coil region" evidence="6">
    <location>
        <begin position="191"/>
        <end position="218"/>
    </location>
</feature>
<dbReference type="Proteomes" id="UP000011761">
    <property type="component" value="Unassembled WGS sequence"/>
</dbReference>
<reference evidence="10 11" key="1">
    <citation type="journal article" date="2012" name="PLoS Pathog.">
        <title>Diverse lifestyles and strategies of plant pathogenesis encoded in the genomes of eighteen Dothideomycetes fungi.</title>
        <authorList>
            <person name="Ohm R.A."/>
            <person name="Feau N."/>
            <person name="Henrissat B."/>
            <person name="Schoch C.L."/>
            <person name="Horwitz B.A."/>
            <person name="Barry K.W."/>
            <person name="Condon B.J."/>
            <person name="Copeland A.C."/>
            <person name="Dhillon B."/>
            <person name="Glaser F."/>
            <person name="Hesse C.N."/>
            <person name="Kosti I."/>
            <person name="LaButti K."/>
            <person name="Lindquist E.A."/>
            <person name="Lucas S."/>
            <person name="Salamov A.A."/>
            <person name="Bradshaw R.E."/>
            <person name="Ciuffetti L."/>
            <person name="Hamelin R.C."/>
            <person name="Kema G.H.J."/>
            <person name="Lawrence C."/>
            <person name="Scott J.A."/>
            <person name="Spatafora J.W."/>
            <person name="Turgeon B.G."/>
            <person name="de Wit P.J.G.M."/>
            <person name="Zhong S."/>
            <person name="Goodwin S.B."/>
            <person name="Grigoriev I.V."/>
        </authorList>
    </citation>
    <scope>NUCLEOTIDE SEQUENCE [LARGE SCALE GENOMIC DNA]</scope>
    <source>
        <strain evidence="10 11">UAMH 10762</strain>
    </source>
</reference>
<evidence type="ECO:0000256" key="3">
    <source>
        <dbReference type="ARBA" id="ARBA00022448"/>
    </source>
</evidence>
<name>M2ND24_BAUPA</name>
<dbReference type="HOGENOM" id="CLU_010797_1_0_1"/>
<dbReference type="InterPro" id="IPR048319">
    <property type="entry name" value="Vps52_CC"/>
</dbReference>
<keyword evidence="5" id="KW-0333">Golgi apparatus</keyword>
<evidence type="ECO:0000313" key="11">
    <source>
        <dbReference type="Proteomes" id="UP000011761"/>
    </source>
</evidence>
<proteinExistence type="inferred from homology"/>
<dbReference type="GO" id="GO:0032456">
    <property type="term" value="P:endocytic recycling"/>
    <property type="evidence" value="ECO:0007669"/>
    <property type="project" value="TreeGrafter"/>
</dbReference>
<dbReference type="eggNOG" id="KOG1961">
    <property type="taxonomic scope" value="Eukaryota"/>
</dbReference>
<dbReference type="GO" id="GO:0015031">
    <property type="term" value="P:protein transport"/>
    <property type="evidence" value="ECO:0007669"/>
    <property type="project" value="UniProtKB-KW"/>
</dbReference>
<comment type="subcellular location">
    <subcellularLocation>
        <location evidence="1">Golgi apparatus</location>
        <location evidence="1">trans-Golgi network</location>
    </subcellularLocation>
</comment>
<keyword evidence="6" id="KW-0175">Coiled coil</keyword>
<organism evidence="10 11">
    <name type="scientific">Baudoinia panamericana (strain UAMH 10762)</name>
    <name type="common">Angels' share fungus</name>
    <name type="synonym">Baudoinia compniacensis (strain UAMH 10762)</name>
    <dbReference type="NCBI Taxonomy" id="717646"/>
    <lineage>
        <taxon>Eukaryota</taxon>
        <taxon>Fungi</taxon>
        <taxon>Dikarya</taxon>
        <taxon>Ascomycota</taxon>
        <taxon>Pezizomycotina</taxon>
        <taxon>Dothideomycetes</taxon>
        <taxon>Dothideomycetidae</taxon>
        <taxon>Mycosphaerellales</taxon>
        <taxon>Teratosphaeriaceae</taxon>
        <taxon>Baudoinia</taxon>
    </lineage>
</organism>
<dbReference type="GO" id="GO:0000938">
    <property type="term" value="C:GARP complex"/>
    <property type="evidence" value="ECO:0007669"/>
    <property type="project" value="TreeGrafter"/>
</dbReference>
<dbReference type="Pfam" id="PF04129">
    <property type="entry name" value="Vps52_CC"/>
    <property type="match status" value="1"/>
</dbReference>
<dbReference type="OMA" id="IHVVMVE"/>
<gene>
    <name evidence="10" type="ORF">BAUCODRAFT_34222</name>
</gene>
<evidence type="ECO:0000256" key="5">
    <source>
        <dbReference type="ARBA" id="ARBA00023034"/>
    </source>
</evidence>
<dbReference type="Pfam" id="PF20655">
    <property type="entry name" value="Vps52_C"/>
    <property type="match status" value="1"/>
</dbReference>
<evidence type="ECO:0000259" key="9">
    <source>
        <dbReference type="Pfam" id="PF20655"/>
    </source>
</evidence>
<dbReference type="GO" id="GO:0019905">
    <property type="term" value="F:syntaxin binding"/>
    <property type="evidence" value="ECO:0007669"/>
    <property type="project" value="TreeGrafter"/>
</dbReference>
<evidence type="ECO:0000259" key="8">
    <source>
        <dbReference type="Pfam" id="PF04129"/>
    </source>
</evidence>
<keyword evidence="4" id="KW-0653">Protein transport</keyword>
<evidence type="ECO:0008006" key="12">
    <source>
        <dbReference type="Google" id="ProtNLM"/>
    </source>
</evidence>
<dbReference type="RefSeq" id="XP_007676188.1">
    <property type="nucleotide sequence ID" value="XM_007677998.1"/>
</dbReference>
<evidence type="ECO:0000256" key="6">
    <source>
        <dbReference type="SAM" id="Coils"/>
    </source>
</evidence>
<dbReference type="EMBL" id="KB445555">
    <property type="protein sequence ID" value="EMC96825.1"/>
    <property type="molecule type" value="Genomic_DNA"/>
</dbReference>
<evidence type="ECO:0000256" key="2">
    <source>
        <dbReference type="ARBA" id="ARBA00008180"/>
    </source>
</evidence>
<dbReference type="GO" id="GO:0042147">
    <property type="term" value="P:retrograde transport, endosome to Golgi"/>
    <property type="evidence" value="ECO:0007669"/>
    <property type="project" value="TreeGrafter"/>
</dbReference>
<dbReference type="STRING" id="717646.M2ND24"/>
<dbReference type="PANTHER" id="PTHR14190:SF7">
    <property type="entry name" value="VACUOLAR PROTEIN SORTING-ASSOCIATED PROTEIN 52 HOMOLOG"/>
    <property type="match status" value="1"/>
</dbReference>
<evidence type="ECO:0000256" key="1">
    <source>
        <dbReference type="ARBA" id="ARBA00004601"/>
    </source>
</evidence>
<dbReference type="GeneID" id="19112366"/>
<dbReference type="InterPro" id="IPR048361">
    <property type="entry name" value="Vps52_C"/>
</dbReference>
<dbReference type="AlphaFoldDB" id="M2ND24"/>
<dbReference type="KEGG" id="bcom:BAUCODRAFT_34222"/>
<feature type="compositionally biased region" description="Polar residues" evidence="7">
    <location>
        <begin position="8"/>
        <end position="26"/>
    </location>
</feature>
<evidence type="ECO:0000313" key="10">
    <source>
        <dbReference type="EMBL" id="EMC96825.1"/>
    </source>
</evidence>
<dbReference type="OrthoDB" id="19482at2759"/>
<feature type="domain" description="Vps52 coiled-coil" evidence="8">
    <location>
        <begin position="168"/>
        <end position="334"/>
    </location>
</feature>